<reference evidence="2" key="1">
    <citation type="journal article" date="2022" name="Mol. Ecol. Resour.">
        <title>The genomes of chicory, endive, great burdock and yacon provide insights into Asteraceae palaeo-polyploidization history and plant inulin production.</title>
        <authorList>
            <person name="Fan W."/>
            <person name="Wang S."/>
            <person name="Wang H."/>
            <person name="Wang A."/>
            <person name="Jiang F."/>
            <person name="Liu H."/>
            <person name="Zhao H."/>
            <person name="Xu D."/>
            <person name="Zhang Y."/>
        </authorList>
    </citation>
    <scope>NUCLEOTIDE SEQUENCE [LARGE SCALE GENOMIC DNA]</scope>
    <source>
        <strain evidence="2">cv. Punajuju</strain>
    </source>
</reference>
<gene>
    <name evidence="1" type="ORF">L2E82_30995</name>
</gene>
<name>A0ACB9D1Q4_CICIN</name>
<evidence type="ECO:0000313" key="2">
    <source>
        <dbReference type="Proteomes" id="UP001055811"/>
    </source>
</evidence>
<reference evidence="1 2" key="2">
    <citation type="journal article" date="2022" name="Mol. Ecol. Resour.">
        <title>The genomes of chicory, endive, great burdock and yacon provide insights into Asteraceae paleo-polyploidization history and plant inulin production.</title>
        <authorList>
            <person name="Fan W."/>
            <person name="Wang S."/>
            <person name="Wang H."/>
            <person name="Wang A."/>
            <person name="Jiang F."/>
            <person name="Liu H."/>
            <person name="Zhao H."/>
            <person name="Xu D."/>
            <person name="Zhang Y."/>
        </authorList>
    </citation>
    <scope>NUCLEOTIDE SEQUENCE [LARGE SCALE GENOMIC DNA]</scope>
    <source>
        <strain evidence="2">cv. Punajuju</strain>
        <tissue evidence="1">Leaves</tissue>
    </source>
</reference>
<dbReference type="Proteomes" id="UP001055811">
    <property type="component" value="Linkage Group LG05"/>
</dbReference>
<evidence type="ECO:0000313" key="1">
    <source>
        <dbReference type="EMBL" id="KAI3740527.1"/>
    </source>
</evidence>
<accession>A0ACB9D1Q4</accession>
<protein>
    <submittedName>
        <fullName evidence="1">Uncharacterized protein</fullName>
    </submittedName>
</protein>
<dbReference type="EMBL" id="CM042013">
    <property type="protein sequence ID" value="KAI3740527.1"/>
    <property type="molecule type" value="Genomic_DNA"/>
</dbReference>
<proteinExistence type="predicted"/>
<comment type="caution">
    <text evidence="1">The sequence shown here is derived from an EMBL/GenBank/DDBJ whole genome shotgun (WGS) entry which is preliminary data.</text>
</comment>
<sequence length="118" mass="13271">MYHPSKMQNLLTTIVIFFLPFIFFDGYAALGGWKPIVNVTDPKVVDIAKFAVNEHDKKDQASLKFIKVVSGKSQVVAGMDYNLTIMAVNGGLENNYVAIVWDKPTQNFRQLMSFRGPI</sequence>
<organism evidence="1 2">
    <name type="scientific">Cichorium intybus</name>
    <name type="common">Chicory</name>
    <dbReference type="NCBI Taxonomy" id="13427"/>
    <lineage>
        <taxon>Eukaryota</taxon>
        <taxon>Viridiplantae</taxon>
        <taxon>Streptophyta</taxon>
        <taxon>Embryophyta</taxon>
        <taxon>Tracheophyta</taxon>
        <taxon>Spermatophyta</taxon>
        <taxon>Magnoliopsida</taxon>
        <taxon>eudicotyledons</taxon>
        <taxon>Gunneridae</taxon>
        <taxon>Pentapetalae</taxon>
        <taxon>asterids</taxon>
        <taxon>campanulids</taxon>
        <taxon>Asterales</taxon>
        <taxon>Asteraceae</taxon>
        <taxon>Cichorioideae</taxon>
        <taxon>Cichorieae</taxon>
        <taxon>Cichoriinae</taxon>
        <taxon>Cichorium</taxon>
    </lineage>
</organism>
<keyword evidence="2" id="KW-1185">Reference proteome</keyword>